<keyword evidence="1" id="KW-0472">Membrane</keyword>
<dbReference type="EMBL" id="EU686628">
    <property type="protein sequence ID" value="ACF09750.1"/>
    <property type="molecule type" value="Genomic_DNA"/>
</dbReference>
<dbReference type="AlphaFoldDB" id="B3V626"/>
<organism evidence="2">
    <name type="scientific">uncultured marine group III euryarchaeote AD1000-40-D7</name>
    <dbReference type="NCBI Taxonomy" id="526640"/>
    <lineage>
        <taxon>Archaea</taxon>
        <taxon>Methanobacteriati</taxon>
        <taxon>Thermoplasmatota</taxon>
        <taxon>Thermoplasmata</taxon>
        <taxon>Candidatus Thermoprofundales</taxon>
        <taxon>environmental samples</taxon>
    </lineage>
</organism>
<keyword evidence="1" id="KW-1133">Transmembrane helix</keyword>
<evidence type="ECO:0000313" key="2">
    <source>
        <dbReference type="EMBL" id="ACF09750.1"/>
    </source>
</evidence>
<protein>
    <submittedName>
        <fullName evidence="2">Uncharacterized protein</fullName>
    </submittedName>
</protein>
<feature type="transmembrane region" description="Helical" evidence="1">
    <location>
        <begin position="7"/>
        <end position="27"/>
    </location>
</feature>
<reference evidence="2" key="1">
    <citation type="journal article" date="2008" name="ISME J.">
        <title>Hindsight in the relative abundance, metabolic potential and genome dynamics of uncultivated marine archaea from comparative metagenomic analyses of bathypelagic plankton of different oceanic regions.</title>
        <authorList>
            <person name="Martin-Cuadrado A.B."/>
            <person name="Rodriguez-Valera F."/>
            <person name="Moreira D."/>
            <person name="Alba J.C."/>
            <person name="Ivars-Martinez E."/>
            <person name="Henn M.R."/>
            <person name="Talla E."/>
            <person name="Lopez-Garcia P."/>
        </authorList>
    </citation>
    <scope>NUCLEOTIDE SEQUENCE</scope>
</reference>
<proteinExistence type="predicted"/>
<sequence>MDTNRSLVDVYSIPIAILFLLITTGGFTGNNGLSGDFGLDYCHDKDNITVNPVIMMDYDETERTVLHPNSFFACELGYVNGVVDLGWNIYTDDIGTPSEIEPWWQVMILNHDNYKKFVNGETYGFSNFYLSDLQSSVGAGETSEYKVGITLHSDTYFFVVDSGYEAQSRGLIGPNSPTGTSAGSPLYFYYMVDLDYDTSGVKTTN</sequence>
<accession>B3V626</accession>
<name>B3V626_9ARCH</name>
<keyword evidence="1" id="KW-0812">Transmembrane</keyword>
<evidence type="ECO:0000256" key="1">
    <source>
        <dbReference type="SAM" id="Phobius"/>
    </source>
</evidence>